<evidence type="ECO:0000313" key="1">
    <source>
        <dbReference type="EMBL" id="KAF2195638.1"/>
    </source>
</evidence>
<gene>
    <name evidence="1" type="ORF">K469DRAFT_681918</name>
</gene>
<evidence type="ECO:0000313" key="2">
    <source>
        <dbReference type="Proteomes" id="UP000800200"/>
    </source>
</evidence>
<name>A0A6A6EXZ3_9PEZI</name>
<dbReference type="Pfam" id="PF11915">
    <property type="entry name" value="DUF3433"/>
    <property type="match status" value="1"/>
</dbReference>
<dbReference type="EMBL" id="ML994610">
    <property type="protein sequence ID" value="KAF2195638.1"/>
    <property type="molecule type" value="Genomic_DNA"/>
</dbReference>
<reference evidence="1" key="1">
    <citation type="journal article" date="2020" name="Stud. Mycol.">
        <title>101 Dothideomycetes genomes: a test case for predicting lifestyles and emergence of pathogens.</title>
        <authorList>
            <person name="Haridas S."/>
            <person name="Albert R."/>
            <person name="Binder M."/>
            <person name="Bloem J."/>
            <person name="Labutti K."/>
            <person name="Salamov A."/>
            <person name="Andreopoulos B."/>
            <person name="Baker S."/>
            <person name="Barry K."/>
            <person name="Bills G."/>
            <person name="Bluhm B."/>
            <person name="Cannon C."/>
            <person name="Castanera R."/>
            <person name="Culley D."/>
            <person name="Daum C."/>
            <person name="Ezra D."/>
            <person name="Gonzalez J."/>
            <person name="Henrissat B."/>
            <person name="Kuo A."/>
            <person name="Liang C."/>
            <person name="Lipzen A."/>
            <person name="Lutzoni F."/>
            <person name="Magnuson J."/>
            <person name="Mondo S."/>
            <person name="Nolan M."/>
            <person name="Ohm R."/>
            <person name="Pangilinan J."/>
            <person name="Park H.-J."/>
            <person name="Ramirez L."/>
            <person name="Alfaro M."/>
            <person name="Sun H."/>
            <person name="Tritt A."/>
            <person name="Yoshinaga Y."/>
            <person name="Zwiers L.-H."/>
            <person name="Turgeon B."/>
            <person name="Goodwin S."/>
            <person name="Spatafora J."/>
            <person name="Crous P."/>
            <person name="Grigoriev I."/>
        </authorList>
    </citation>
    <scope>NUCLEOTIDE SEQUENCE</scope>
    <source>
        <strain evidence="1">CBS 207.26</strain>
    </source>
</reference>
<dbReference type="InterPro" id="IPR021840">
    <property type="entry name" value="DUF3433"/>
</dbReference>
<sequence length="411" mass="46248">MAPICLTASRRNYGLGAEDGSSMTLFGWRFTPTLIAVLYAQIVLMLFEDVERTEPFAQLAKPSHCSTSALTTVLQAPELGGDQSGWFLKQEERRQQKLDPYLLLLSPPYRIPAVSKKVEFTRMTPQAQISLYPQRDTYFRTIGYLLQSVSTSAWISDSYVVLPFWPKSQSASLGPILSTKAQTWNAETLTPALAMLRASYQVQALLFSGSIFAKFGGHSWSNLSTFISGQTYNASSALARMNFSQECRQDAEIILLSTPWLDPYELEDDPNFDFYSFSPNFTIRSELCASDIYMARMPVTATTLQATYKITFRRRVTSQNTNSGSERTFRSSTTSVFVSRCTMVRLYTKELWGLSAVLAALYESNNTAMINEADVPEQARRIRQRFFGELLQSSLVHASNAEDDWGLVTSR</sequence>
<organism evidence="1 2">
    <name type="scientific">Zopfia rhizophila CBS 207.26</name>
    <dbReference type="NCBI Taxonomy" id="1314779"/>
    <lineage>
        <taxon>Eukaryota</taxon>
        <taxon>Fungi</taxon>
        <taxon>Dikarya</taxon>
        <taxon>Ascomycota</taxon>
        <taxon>Pezizomycotina</taxon>
        <taxon>Dothideomycetes</taxon>
        <taxon>Dothideomycetes incertae sedis</taxon>
        <taxon>Zopfiaceae</taxon>
        <taxon>Zopfia</taxon>
    </lineage>
</organism>
<dbReference type="AlphaFoldDB" id="A0A6A6EXZ3"/>
<dbReference type="OrthoDB" id="3248909at2759"/>
<keyword evidence="2" id="KW-1185">Reference proteome</keyword>
<dbReference type="Proteomes" id="UP000800200">
    <property type="component" value="Unassembled WGS sequence"/>
</dbReference>
<protein>
    <submittedName>
        <fullName evidence="1">Uncharacterized protein</fullName>
    </submittedName>
</protein>
<proteinExistence type="predicted"/>
<accession>A0A6A6EXZ3</accession>